<protein>
    <submittedName>
        <fullName evidence="3">Uncharacterized protein</fullName>
    </submittedName>
</protein>
<evidence type="ECO:0000313" key="4">
    <source>
        <dbReference type="Proteomes" id="UP000572051"/>
    </source>
</evidence>
<dbReference type="Proteomes" id="UP000572051">
    <property type="component" value="Unassembled WGS sequence"/>
</dbReference>
<feature type="compositionally biased region" description="Acidic residues" evidence="1">
    <location>
        <begin position="275"/>
        <end position="286"/>
    </location>
</feature>
<proteinExistence type="predicted"/>
<comment type="caution">
    <text evidence="3">The sequence shown here is derived from an EMBL/GenBank/DDBJ whole genome shotgun (WGS) entry which is preliminary data.</text>
</comment>
<feature type="region of interest" description="Disordered" evidence="1">
    <location>
        <begin position="184"/>
        <end position="212"/>
    </location>
</feature>
<feature type="compositionally biased region" description="Basic and acidic residues" evidence="1">
    <location>
        <begin position="231"/>
        <end position="243"/>
    </location>
</feature>
<organism evidence="3 4">
    <name type="scientific">Nocardiopsis aegyptia</name>
    <dbReference type="NCBI Taxonomy" id="220378"/>
    <lineage>
        <taxon>Bacteria</taxon>
        <taxon>Bacillati</taxon>
        <taxon>Actinomycetota</taxon>
        <taxon>Actinomycetes</taxon>
        <taxon>Streptosporangiales</taxon>
        <taxon>Nocardiopsidaceae</taxon>
        <taxon>Nocardiopsis</taxon>
    </lineage>
</organism>
<dbReference type="AlphaFoldDB" id="A0A7Z0JDA0"/>
<feature type="chain" id="PRO_5030531350" evidence="2">
    <location>
        <begin position="28"/>
        <end position="286"/>
    </location>
</feature>
<feature type="region of interest" description="Disordered" evidence="1">
    <location>
        <begin position="231"/>
        <end position="286"/>
    </location>
</feature>
<name>A0A7Z0JDA0_9ACTN</name>
<keyword evidence="4" id="KW-1185">Reference proteome</keyword>
<sequence>MSGISRRARVLTAAGAGVAAVVVAVNAATYEPGPDELPLTSAGVSYRKAGQSARDWVSNADHVVLVRAVDERVHEPEPVEVERGEGMVGRTVTLDVRRVLWSAPDPAQSAPATYEYPAWGFVFNGGVENMTPIGTQDEPRVEVGHDYVIAIDWEEARCTPGDEPRPAMWMGLDNNSVVPADDGVVGNGESGGQVESAQARRNSPEPLLRGEGTFEGRMMGETVDALARELARAEPHANPRSSDEAPQASALVHEGEELREYDEALPEGVTVQDLLEVEPEDTSCRR</sequence>
<evidence type="ECO:0000313" key="3">
    <source>
        <dbReference type="EMBL" id="NYJ38268.1"/>
    </source>
</evidence>
<feature type="compositionally biased region" description="Basic and acidic residues" evidence="1">
    <location>
        <begin position="253"/>
        <end position="262"/>
    </location>
</feature>
<feature type="signal peptide" evidence="2">
    <location>
        <begin position="1"/>
        <end position="27"/>
    </location>
</feature>
<dbReference type="EMBL" id="JACCFS010000001">
    <property type="protein sequence ID" value="NYJ38268.1"/>
    <property type="molecule type" value="Genomic_DNA"/>
</dbReference>
<dbReference type="RefSeq" id="WP_179829432.1">
    <property type="nucleotide sequence ID" value="NZ_JACCFS010000001.1"/>
</dbReference>
<accession>A0A7Z0JDA0</accession>
<evidence type="ECO:0000256" key="1">
    <source>
        <dbReference type="SAM" id="MobiDB-lite"/>
    </source>
</evidence>
<gene>
    <name evidence="3" type="ORF">HNR10_006149</name>
</gene>
<evidence type="ECO:0000256" key="2">
    <source>
        <dbReference type="SAM" id="SignalP"/>
    </source>
</evidence>
<keyword evidence="2" id="KW-0732">Signal</keyword>
<reference evidence="3 4" key="1">
    <citation type="submission" date="2020-07" db="EMBL/GenBank/DDBJ databases">
        <title>Sequencing the genomes of 1000 actinobacteria strains.</title>
        <authorList>
            <person name="Klenk H.-P."/>
        </authorList>
    </citation>
    <scope>NUCLEOTIDE SEQUENCE [LARGE SCALE GENOMIC DNA]</scope>
    <source>
        <strain evidence="3 4">DSM 44442</strain>
    </source>
</reference>